<dbReference type="Pfam" id="PF02569">
    <property type="entry name" value="Pantoate_ligase"/>
    <property type="match status" value="1"/>
</dbReference>
<feature type="region of interest" description="Disordered" evidence="9">
    <location>
        <begin position="279"/>
        <end position="309"/>
    </location>
</feature>
<dbReference type="GO" id="GO:0004592">
    <property type="term" value="F:pantoate-beta-alanine ligase activity"/>
    <property type="evidence" value="ECO:0007669"/>
    <property type="project" value="UniProtKB-EC"/>
</dbReference>
<dbReference type="PANTHER" id="PTHR21299:SF1">
    <property type="entry name" value="PANTOATE--BETA-ALANINE LIGASE"/>
    <property type="match status" value="1"/>
</dbReference>
<evidence type="ECO:0000256" key="5">
    <source>
        <dbReference type="ARBA" id="ARBA00022741"/>
    </source>
</evidence>
<dbReference type="Gene3D" id="3.30.1300.10">
    <property type="entry name" value="Pantoate-beta-alanine ligase, C-terminal domain"/>
    <property type="match status" value="1"/>
</dbReference>
<accession>A0ABX8BAH0</accession>
<evidence type="ECO:0000256" key="7">
    <source>
        <dbReference type="ARBA" id="ARBA00048258"/>
    </source>
</evidence>
<dbReference type="Proteomes" id="UP000676506">
    <property type="component" value="Chromosome 1"/>
</dbReference>
<reference evidence="10 11" key="1">
    <citation type="submission" date="2021-03" db="EMBL/GenBank/DDBJ databases">
        <title>Genomic and phenotypic characterization of Chloracidobacterium isolates provides evidence for multiple species.</title>
        <authorList>
            <person name="Saini M.K."/>
            <person name="Costas A.M.G."/>
            <person name="Tank M."/>
            <person name="Bryant D.A."/>
        </authorList>
    </citation>
    <scope>NUCLEOTIDE SEQUENCE [LARGE SCALE GENOMIC DNA]</scope>
    <source>
        <strain evidence="10 11">BV2-C</strain>
    </source>
</reference>
<feature type="binding site" evidence="8">
    <location>
        <position position="61"/>
    </location>
    <ligand>
        <name>(R)-pantoate</name>
        <dbReference type="ChEBI" id="CHEBI:15980"/>
    </ligand>
</feature>
<feature type="binding site" evidence="8">
    <location>
        <begin position="30"/>
        <end position="37"/>
    </location>
    <ligand>
        <name>ATP</name>
        <dbReference type="ChEBI" id="CHEBI:30616"/>
    </ligand>
</feature>
<dbReference type="InterPro" id="IPR003721">
    <property type="entry name" value="Pantoate_ligase"/>
</dbReference>
<dbReference type="CDD" id="cd00560">
    <property type="entry name" value="PanC"/>
    <property type="match status" value="1"/>
</dbReference>
<comment type="similarity">
    <text evidence="2 8">Belongs to the pantothenate synthetase family.</text>
</comment>
<proteinExistence type="inferred from homology"/>
<feature type="binding site" evidence="8">
    <location>
        <position position="61"/>
    </location>
    <ligand>
        <name>beta-alanine</name>
        <dbReference type="ChEBI" id="CHEBI:57966"/>
    </ligand>
</feature>
<evidence type="ECO:0000256" key="9">
    <source>
        <dbReference type="SAM" id="MobiDB-lite"/>
    </source>
</evidence>
<evidence type="ECO:0000313" key="11">
    <source>
        <dbReference type="Proteomes" id="UP000676506"/>
    </source>
</evidence>
<organism evidence="10 11">
    <name type="scientific">Chloracidobacterium validum</name>
    <dbReference type="NCBI Taxonomy" id="2821543"/>
    <lineage>
        <taxon>Bacteria</taxon>
        <taxon>Pseudomonadati</taxon>
        <taxon>Acidobacteriota</taxon>
        <taxon>Terriglobia</taxon>
        <taxon>Terriglobales</taxon>
        <taxon>Acidobacteriaceae</taxon>
        <taxon>Chloracidobacterium</taxon>
    </lineage>
</organism>
<protein>
    <recommendedName>
        <fullName evidence="8">Pantothenate synthetase</fullName>
        <shortName evidence="8">PS</shortName>
        <ecNumber evidence="8">6.3.2.1</ecNumber>
    </recommendedName>
    <alternativeName>
        <fullName evidence="8">Pantoate--beta-alanine ligase</fullName>
    </alternativeName>
    <alternativeName>
        <fullName evidence="8">Pantoate-activating enzyme</fullName>
    </alternativeName>
</protein>
<gene>
    <name evidence="8" type="primary">panC</name>
    <name evidence="10" type="ORF">J8C06_00910</name>
</gene>
<dbReference type="PANTHER" id="PTHR21299">
    <property type="entry name" value="CYTIDYLATE KINASE/PANTOATE-BETA-ALANINE LIGASE"/>
    <property type="match status" value="1"/>
</dbReference>
<feature type="compositionally biased region" description="Basic and acidic residues" evidence="9">
    <location>
        <begin position="298"/>
        <end position="309"/>
    </location>
</feature>
<keyword evidence="4 8" id="KW-0566">Pantothenate biosynthesis</keyword>
<dbReference type="NCBIfam" id="TIGR00018">
    <property type="entry name" value="panC"/>
    <property type="match status" value="1"/>
</dbReference>
<name>A0ABX8BAH0_9BACT</name>
<dbReference type="Gene3D" id="3.40.50.620">
    <property type="entry name" value="HUPs"/>
    <property type="match status" value="1"/>
</dbReference>
<comment type="pathway">
    <text evidence="1 8">Cofactor biosynthesis; (R)-pantothenate biosynthesis; (R)-pantothenate from (R)-pantoate and beta-alanine: step 1/1.</text>
</comment>
<feature type="binding site" evidence="8">
    <location>
        <position position="153"/>
    </location>
    <ligand>
        <name>(R)-pantoate</name>
        <dbReference type="ChEBI" id="CHEBI:15980"/>
    </ligand>
</feature>
<keyword evidence="6 8" id="KW-0067">ATP-binding</keyword>
<evidence type="ECO:0000256" key="3">
    <source>
        <dbReference type="ARBA" id="ARBA00022598"/>
    </source>
</evidence>
<comment type="miscellaneous">
    <text evidence="8">The reaction proceeds by a bi uni uni bi ping pong mechanism.</text>
</comment>
<dbReference type="InterPro" id="IPR042176">
    <property type="entry name" value="Pantoate_ligase_C"/>
</dbReference>
<comment type="catalytic activity">
    <reaction evidence="7 8">
        <text>(R)-pantoate + beta-alanine + ATP = (R)-pantothenate + AMP + diphosphate + H(+)</text>
        <dbReference type="Rhea" id="RHEA:10912"/>
        <dbReference type="ChEBI" id="CHEBI:15378"/>
        <dbReference type="ChEBI" id="CHEBI:15980"/>
        <dbReference type="ChEBI" id="CHEBI:29032"/>
        <dbReference type="ChEBI" id="CHEBI:30616"/>
        <dbReference type="ChEBI" id="CHEBI:33019"/>
        <dbReference type="ChEBI" id="CHEBI:57966"/>
        <dbReference type="ChEBI" id="CHEBI:456215"/>
        <dbReference type="EC" id="6.3.2.1"/>
    </reaction>
</comment>
<evidence type="ECO:0000256" key="1">
    <source>
        <dbReference type="ARBA" id="ARBA00004990"/>
    </source>
</evidence>
<feature type="binding site" evidence="8">
    <location>
        <begin position="147"/>
        <end position="150"/>
    </location>
    <ligand>
        <name>ATP</name>
        <dbReference type="ChEBI" id="CHEBI:30616"/>
    </ligand>
</feature>
<evidence type="ECO:0000256" key="8">
    <source>
        <dbReference type="HAMAP-Rule" id="MF_00158"/>
    </source>
</evidence>
<dbReference type="HAMAP" id="MF_00158">
    <property type="entry name" value="PanC"/>
    <property type="match status" value="1"/>
</dbReference>
<dbReference type="EMBL" id="CP072648">
    <property type="protein sequence ID" value="QUW03036.1"/>
    <property type="molecule type" value="Genomic_DNA"/>
</dbReference>
<keyword evidence="3 8" id="KW-0436">Ligase</keyword>
<comment type="subunit">
    <text evidence="8">Homodimer.</text>
</comment>
<feature type="binding site" evidence="8">
    <location>
        <begin position="184"/>
        <end position="187"/>
    </location>
    <ligand>
        <name>ATP</name>
        <dbReference type="ChEBI" id="CHEBI:30616"/>
    </ligand>
</feature>
<comment type="function">
    <text evidence="8">Catalyzes the condensation of pantoate with beta-alanine in an ATP-dependent reaction via a pantoyl-adenylate intermediate.</text>
</comment>
<evidence type="ECO:0000256" key="2">
    <source>
        <dbReference type="ARBA" id="ARBA00009256"/>
    </source>
</evidence>
<feature type="binding site" evidence="8">
    <location>
        <position position="176"/>
    </location>
    <ligand>
        <name>ATP</name>
        <dbReference type="ChEBI" id="CHEBI:30616"/>
    </ligand>
</feature>
<evidence type="ECO:0000256" key="6">
    <source>
        <dbReference type="ARBA" id="ARBA00022840"/>
    </source>
</evidence>
<keyword evidence="8" id="KW-0963">Cytoplasm</keyword>
<comment type="subcellular location">
    <subcellularLocation>
        <location evidence="8">Cytoplasm</location>
    </subcellularLocation>
</comment>
<dbReference type="EC" id="6.3.2.1" evidence="8"/>
<dbReference type="SUPFAM" id="SSF52374">
    <property type="entry name" value="Nucleotidylyl transferase"/>
    <property type="match status" value="1"/>
</dbReference>
<evidence type="ECO:0000313" key="10">
    <source>
        <dbReference type="EMBL" id="QUW03036.1"/>
    </source>
</evidence>
<dbReference type="InterPro" id="IPR014729">
    <property type="entry name" value="Rossmann-like_a/b/a_fold"/>
</dbReference>
<sequence>MKIIREPHEMQQTALTLRDKAIRIGLVPTMGAFHDGHVSLMRRAKHENDVCVVSLFVNPLQFNDPADLERYPRNEAADLEIARSVGVDILFMPSVAAMYPPDAQTFVEVTRVSQPLCGGNRPGHFRGVATVVAKLLMITLPRRVYFGLKDYQQCRVVAQMARDLYFPPDLVFCPTVREADGLAMSSRNVRLSPEERRAASILPRALELAQAQFAAGETNPAAIQARVRDCLLSEPLASIEYVEVVDAQTLEPIADIVQPALVAIAARLGDTRLIDSVVLTPPQSEPEPPASEPLDISDVPHRTTGHHER</sequence>
<feature type="active site" description="Proton donor" evidence="8">
    <location>
        <position position="37"/>
    </location>
</feature>
<evidence type="ECO:0000256" key="4">
    <source>
        <dbReference type="ARBA" id="ARBA00022655"/>
    </source>
</evidence>
<keyword evidence="11" id="KW-1185">Reference proteome</keyword>
<keyword evidence="5 8" id="KW-0547">Nucleotide-binding</keyword>
<dbReference type="RefSeq" id="WP_211428927.1">
    <property type="nucleotide sequence ID" value="NZ_CP072648.1"/>
</dbReference>